<sequence length="361" mass="40373">MYLKRFIFLVFSLCFLNQCIYDFYKKEFETDKNSNRYFLLAAFGLISNPNHKLFQFLPATSRNLKNEQFIDSNFSEKNNGRPKIIFIHGWNPAERDSDPVPGDSKKIENIQNTFRNGIIHYQENISSAKDKYELFLYTYRTSSGVLFNGRNFASVLKSTFKKDDKVIVIAHSMGGIVTRSAMLSSDYEAGLIDGVVTLASPQYGSPFATPNFSDDPLLKNMVTYLTGTLGGRDLRHTNKGTGQITITGAENDTLDYINTNLTDNSRFISYYGELNGCTGNETFYYATGCQILSSTNAGFSVNDGIVPGNSAVLGNLTRKQSKFTGYDHSMMAFQTTDVDDLKSLTLFQAVIISVDELLALP</sequence>
<evidence type="ECO:0000313" key="2">
    <source>
        <dbReference type="EMBL" id="BDA78861.1"/>
    </source>
</evidence>
<gene>
    <name evidence="2" type="ORF">LPTSP3_g17910</name>
</gene>
<feature type="domain" description="GPI inositol-deacylase PGAP1-like alpha/beta" evidence="1">
    <location>
        <begin position="154"/>
        <end position="252"/>
    </location>
</feature>
<dbReference type="InterPro" id="IPR029058">
    <property type="entry name" value="AB_hydrolase_fold"/>
</dbReference>
<dbReference type="RefSeq" id="WP_109019821.1">
    <property type="nucleotide sequence ID" value="NZ_AP025028.1"/>
</dbReference>
<keyword evidence="3" id="KW-1185">Reference proteome</keyword>
<dbReference type="Gene3D" id="3.40.50.1820">
    <property type="entry name" value="alpha/beta hydrolase"/>
    <property type="match status" value="1"/>
</dbReference>
<dbReference type="Pfam" id="PF07819">
    <property type="entry name" value="PGAP1"/>
    <property type="match status" value="1"/>
</dbReference>
<reference evidence="2 3" key="1">
    <citation type="submission" date="2021-08" db="EMBL/GenBank/DDBJ databases">
        <title>Complete genome sequence of Leptospira kobayashii strain E30.</title>
        <authorList>
            <person name="Nakao R."/>
            <person name="Nakamura S."/>
            <person name="Masuzawa T."/>
            <person name="Koizumi N."/>
        </authorList>
    </citation>
    <scope>NUCLEOTIDE SEQUENCE [LARGE SCALE GENOMIC DNA]</scope>
    <source>
        <strain evidence="2 3">E30</strain>
    </source>
</reference>
<dbReference type="SUPFAM" id="SSF53474">
    <property type="entry name" value="alpha/beta-Hydrolases"/>
    <property type="match status" value="1"/>
</dbReference>
<dbReference type="InterPro" id="IPR012908">
    <property type="entry name" value="PGAP1-ab_dom-like"/>
</dbReference>
<proteinExistence type="predicted"/>
<organism evidence="2 3">
    <name type="scientific">Leptospira kobayashii</name>
    <dbReference type="NCBI Taxonomy" id="1917830"/>
    <lineage>
        <taxon>Bacteria</taxon>
        <taxon>Pseudomonadati</taxon>
        <taxon>Spirochaetota</taxon>
        <taxon>Spirochaetia</taxon>
        <taxon>Leptospirales</taxon>
        <taxon>Leptospiraceae</taxon>
        <taxon>Leptospira</taxon>
    </lineage>
</organism>
<evidence type="ECO:0000313" key="3">
    <source>
        <dbReference type="Proteomes" id="UP000245263"/>
    </source>
</evidence>
<protein>
    <submittedName>
        <fullName evidence="2">Esterase</fullName>
    </submittedName>
</protein>
<evidence type="ECO:0000259" key="1">
    <source>
        <dbReference type="Pfam" id="PF07819"/>
    </source>
</evidence>
<dbReference type="EMBL" id="AP025028">
    <property type="protein sequence ID" value="BDA78861.1"/>
    <property type="molecule type" value="Genomic_DNA"/>
</dbReference>
<accession>A0ABM7UJ79</accession>
<name>A0ABM7UJ79_9LEPT</name>
<dbReference type="Proteomes" id="UP000245263">
    <property type="component" value="Chromosome 1"/>
</dbReference>